<evidence type="ECO:0000313" key="1">
    <source>
        <dbReference type="EMBL" id="KAK6784751.1"/>
    </source>
</evidence>
<proteinExistence type="predicted"/>
<dbReference type="Proteomes" id="UP001371456">
    <property type="component" value="Unassembled WGS sequence"/>
</dbReference>
<evidence type="ECO:0000313" key="2">
    <source>
        <dbReference type="Proteomes" id="UP001371456"/>
    </source>
</evidence>
<sequence length="13" mass="1427">MQSAVTHILLNCP</sequence>
<comment type="caution">
    <text evidence="1">The sequence shown here is derived from an EMBL/GenBank/DDBJ whole genome shotgun (WGS) entry which is preliminary data.</text>
</comment>
<protein>
    <submittedName>
        <fullName evidence="1">Uncharacterized protein</fullName>
    </submittedName>
</protein>
<accession>A0AAN8YAQ4</accession>
<dbReference type="EMBL" id="JBANQN010000007">
    <property type="protein sequence ID" value="KAK6784751.1"/>
    <property type="molecule type" value="Genomic_DNA"/>
</dbReference>
<keyword evidence="2" id="KW-1185">Reference proteome</keyword>
<organism evidence="1 2">
    <name type="scientific">Solanum bulbocastanum</name>
    <name type="common">Wild potato</name>
    <dbReference type="NCBI Taxonomy" id="147425"/>
    <lineage>
        <taxon>Eukaryota</taxon>
        <taxon>Viridiplantae</taxon>
        <taxon>Streptophyta</taxon>
        <taxon>Embryophyta</taxon>
        <taxon>Tracheophyta</taxon>
        <taxon>Spermatophyta</taxon>
        <taxon>Magnoliopsida</taxon>
        <taxon>eudicotyledons</taxon>
        <taxon>Gunneridae</taxon>
        <taxon>Pentapetalae</taxon>
        <taxon>asterids</taxon>
        <taxon>lamiids</taxon>
        <taxon>Solanales</taxon>
        <taxon>Solanaceae</taxon>
        <taxon>Solanoideae</taxon>
        <taxon>Solaneae</taxon>
        <taxon>Solanum</taxon>
    </lineage>
</organism>
<reference evidence="1 2" key="1">
    <citation type="submission" date="2024-02" db="EMBL/GenBank/DDBJ databases">
        <title>de novo genome assembly of Solanum bulbocastanum strain 11H21.</title>
        <authorList>
            <person name="Hosaka A.J."/>
        </authorList>
    </citation>
    <scope>NUCLEOTIDE SEQUENCE [LARGE SCALE GENOMIC DNA]</scope>
    <source>
        <tissue evidence="1">Young leaves</tissue>
    </source>
</reference>
<gene>
    <name evidence="1" type="ORF">RDI58_018206</name>
</gene>
<name>A0AAN8YAQ4_SOLBU</name>